<evidence type="ECO:0000256" key="6">
    <source>
        <dbReference type="ARBA" id="ARBA00035292"/>
    </source>
</evidence>
<dbReference type="EMBL" id="NAAD01000002">
    <property type="protein sequence ID" value="ORJ63021.1"/>
    <property type="molecule type" value="Genomic_DNA"/>
</dbReference>
<feature type="domain" description="Ribosomal protein L9" evidence="9">
    <location>
        <begin position="13"/>
        <end position="40"/>
    </location>
</feature>
<keyword evidence="2 7" id="KW-0699">rRNA-binding</keyword>
<dbReference type="InterPro" id="IPR020594">
    <property type="entry name" value="Ribosomal_bL9_bac/chp"/>
</dbReference>
<dbReference type="InterPro" id="IPR020070">
    <property type="entry name" value="Ribosomal_bL9_N"/>
</dbReference>
<dbReference type="InterPro" id="IPR000244">
    <property type="entry name" value="Ribosomal_bL9"/>
</dbReference>
<keyword evidence="5 7" id="KW-0687">Ribonucleoprotein</keyword>
<dbReference type="PANTHER" id="PTHR21368">
    <property type="entry name" value="50S RIBOSOMAL PROTEIN L9"/>
    <property type="match status" value="1"/>
</dbReference>
<dbReference type="HAMAP" id="MF_00503">
    <property type="entry name" value="Ribosomal_bL9"/>
    <property type="match status" value="1"/>
</dbReference>
<dbReference type="InterPro" id="IPR036935">
    <property type="entry name" value="Ribosomal_bL9_N_sf"/>
</dbReference>
<dbReference type="SUPFAM" id="SSF55658">
    <property type="entry name" value="L9 N-domain-like"/>
    <property type="match status" value="1"/>
</dbReference>
<protein>
    <recommendedName>
        <fullName evidence="6 7">Large ribosomal subunit protein bL9</fullName>
    </recommendedName>
</protein>
<accession>A0A1X0YCT3</accession>
<evidence type="ECO:0000256" key="4">
    <source>
        <dbReference type="ARBA" id="ARBA00022980"/>
    </source>
</evidence>
<dbReference type="GO" id="GO:1990904">
    <property type="term" value="C:ribonucleoprotein complex"/>
    <property type="evidence" value="ECO:0007669"/>
    <property type="project" value="UniProtKB-KW"/>
</dbReference>
<dbReference type="AlphaFoldDB" id="A0A1X0YCT3"/>
<evidence type="ECO:0000313" key="11">
    <source>
        <dbReference type="Proteomes" id="UP000193136"/>
    </source>
</evidence>
<dbReference type="GO" id="GO:0003735">
    <property type="term" value="F:structural constituent of ribosome"/>
    <property type="evidence" value="ECO:0007669"/>
    <property type="project" value="InterPro"/>
</dbReference>
<sequence length="151" mass="16596">MEIILTENVDGLGNIGDLVKVKPGYGRNYLVPQGMAVIANSRNIKEFEHQKRQAERKFQRVVQAAEVLKGKIEANRIEVAHKAGEEGKLYGAVTGMEIEAKLAEKGIELDRKKIQLDEPIKQLGDFEIAVKLDAGVTATIKLTVVAESEGE</sequence>
<name>A0A1X0YCT3_9BACT</name>
<dbReference type="InterPro" id="IPR020069">
    <property type="entry name" value="Ribosomal_bL9_C"/>
</dbReference>
<dbReference type="Pfam" id="PF01281">
    <property type="entry name" value="Ribosomal_L9_N"/>
    <property type="match status" value="1"/>
</dbReference>
<dbReference type="GO" id="GO:0006412">
    <property type="term" value="P:translation"/>
    <property type="evidence" value="ECO:0007669"/>
    <property type="project" value="UniProtKB-UniRule"/>
</dbReference>
<evidence type="ECO:0000313" key="10">
    <source>
        <dbReference type="EMBL" id="ORJ63021.1"/>
    </source>
</evidence>
<comment type="similarity">
    <text evidence="1 7">Belongs to the bacterial ribosomal protein bL9 family.</text>
</comment>
<keyword evidence="11" id="KW-1185">Reference proteome</keyword>
<dbReference type="GO" id="GO:0019843">
    <property type="term" value="F:rRNA binding"/>
    <property type="evidence" value="ECO:0007669"/>
    <property type="project" value="UniProtKB-UniRule"/>
</dbReference>
<keyword evidence="3 7" id="KW-0694">RNA-binding</keyword>
<keyword evidence="8" id="KW-0175">Coiled coil</keyword>
<dbReference type="Gene3D" id="3.10.430.100">
    <property type="entry name" value="Ribosomal protein L9, C-terminal domain"/>
    <property type="match status" value="1"/>
</dbReference>
<reference evidence="10 11" key="1">
    <citation type="submission" date="2017-03" db="EMBL/GenBank/DDBJ databases">
        <title>Genome sequence of Geothermobacter sp. EPR-M, Deep-Sea Iron Reducer.</title>
        <authorList>
            <person name="Tully B."/>
            <person name="Savalia P."/>
            <person name="Abuyen K."/>
            <person name="Baughan C."/>
            <person name="Romero E."/>
            <person name="Ronkowski C."/>
            <person name="Torres B."/>
            <person name="Tremblay J."/>
            <person name="Trujillo A."/>
            <person name="Tyler M."/>
            <person name="Perez-Rodriguez I."/>
            <person name="Amend J."/>
        </authorList>
    </citation>
    <scope>NUCLEOTIDE SEQUENCE [LARGE SCALE GENOMIC DNA]</scope>
    <source>
        <strain evidence="10 11">EPR-M</strain>
    </source>
</reference>
<dbReference type="InterPro" id="IPR009027">
    <property type="entry name" value="Ribosomal_bL9/RNase_H1_N"/>
</dbReference>
<evidence type="ECO:0000256" key="3">
    <source>
        <dbReference type="ARBA" id="ARBA00022884"/>
    </source>
</evidence>
<evidence type="ECO:0000256" key="2">
    <source>
        <dbReference type="ARBA" id="ARBA00022730"/>
    </source>
</evidence>
<proteinExistence type="inferred from homology"/>
<evidence type="ECO:0000256" key="7">
    <source>
        <dbReference type="HAMAP-Rule" id="MF_00503"/>
    </source>
</evidence>
<dbReference type="FunFam" id="3.40.5.10:FF:000003">
    <property type="entry name" value="50S ribosomal protein L9"/>
    <property type="match status" value="1"/>
</dbReference>
<evidence type="ECO:0000256" key="8">
    <source>
        <dbReference type="SAM" id="Coils"/>
    </source>
</evidence>
<dbReference type="RefSeq" id="WP_085009261.1">
    <property type="nucleotide sequence ID" value="NZ_NAAD01000002.1"/>
</dbReference>
<evidence type="ECO:0000256" key="1">
    <source>
        <dbReference type="ARBA" id="ARBA00010605"/>
    </source>
</evidence>
<dbReference type="OrthoDB" id="9788336at2"/>
<dbReference type="Proteomes" id="UP000193136">
    <property type="component" value="Unassembled WGS sequence"/>
</dbReference>
<dbReference type="Pfam" id="PF03948">
    <property type="entry name" value="Ribosomal_L9_C"/>
    <property type="match status" value="1"/>
</dbReference>
<dbReference type="NCBIfam" id="TIGR00158">
    <property type="entry name" value="L9"/>
    <property type="match status" value="1"/>
</dbReference>
<gene>
    <name evidence="7" type="primary">rplI</name>
    <name evidence="10" type="ORF">B5V00_02940</name>
</gene>
<evidence type="ECO:0000259" key="9">
    <source>
        <dbReference type="PROSITE" id="PS00651"/>
    </source>
</evidence>
<dbReference type="STRING" id="1969733.B5V00_02940"/>
<keyword evidence="4 7" id="KW-0689">Ribosomal protein</keyword>
<dbReference type="Gene3D" id="3.40.5.10">
    <property type="entry name" value="Ribosomal protein L9, N-terminal domain"/>
    <property type="match status" value="1"/>
</dbReference>
<organism evidence="10 11">
    <name type="scientific">Geothermobacter hydrogeniphilus</name>
    <dbReference type="NCBI Taxonomy" id="1969733"/>
    <lineage>
        <taxon>Bacteria</taxon>
        <taxon>Pseudomonadati</taxon>
        <taxon>Thermodesulfobacteriota</taxon>
        <taxon>Desulfuromonadia</taxon>
        <taxon>Desulfuromonadales</taxon>
        <taxon>Geothermobacteraceae</taxon>
        <taxon>Geothermobacter</taxon>
    </lineage>
</organism>
<dbReference type="InterPro" id="IPR036791">
    <property type="entry name" value="Ribosomal_bL9_C_sf"/>
</dbReference>
<comment type="caution">
    <text evidence="10">The sequence shown here is derived from an EMBL/GenBank/DDBJ whole genome shotgun (WGS) entry which is preliminary data.</text>
</comment>
<dbReference type="GO" id="GO:0005840">
    <property type="term" value="C:ribosome"/>
    <property type="evidence" value="ECO:0007669"/>
    <property type="project" value="UniProtKB-KW"/>
</dbReference>
<feature type="coiled-coil region" evidence="8">
    <location>
        <begin position="37"/>
        <end position="64"/>
    </location>
</feature>
<dbReference type="SUPFAM" id="SSF55653">
    <property type="entry name" value="Ribosomal protein L9 C-domain"/>
    <property type="match status" value="1"/>
</dbReference>
<dbReference type="PROSITE" id="PS00651">
    <property type="entry name" value="RIBOSOMAL_L9"/>
    <property type="match status" value="1"/>
</dbReference>
<evidence type="ECO:0000256" key="5">
    <source>
        <dbReference type="ARBA" id="ARBA00023274"/>
    </source>
</evidence>
<comment type="function">
    <text evidence="7">Binds to the 23S rRNA.</text>
</comment>